<name>A0A521CHI2_SACCC</name>
<proteinExistence type="predicted"/>
<evidence type="ECO:0000313" key="3">
    <source>
        <dbReference type="Proteomes" id="UP000319040"/>
    </source>
</evidence>
<keyword evidence="1" id="KW-0812">Transmembrane</keyword>
<evidence type="ECO:0000256" key="1">
    <source>
        <dbReference type="SAM" id="Phobius"/>
    </source>
</evidence>
<dbReference type="RefSeq" id="WP_185957490.1">
    <property type="nucleotide sequence ID" value="NZ_FXTB01000003.1"/>
</dbReference>
<evidence type="ECO:0000313" key="2">
    <source>
        <dbReference type="EMBL" id="SMO58923.1"/>
    </source>
</evidence>
<dbReference type="AlphaFoldDB" id="A0A521CHI2"/>
<dbReference type="Proteomes" id="UP000319040">
    <property type="component" value="Unassembled WGS sequence"/>
</dbReference>
<accession>A0A521CHI2</accession>
<keyword evidence="1" id="KW-0472">Membrane</keyword>
<dbReference type="EMBL" id="FXTB01000003">
    <property type="protein sequence ID" value="SMO58923.1"/>
    <property type="molecule type" value="Genomic_DNA"/>
</dbReference>
<sequence>MDQSFINRFAAIVITSLVLVIGLVLLKTASLADVTTPYAGEHSVTIYEDMR</sequence>
<feature type="transmembrane region" description="Helical" evidence="1">
    <location>
        <begin position="6"/>
        <end position="26"/>
    </location>
</feature>
<gene>
    <name evidence="2" type="ORF">SAMN06265379_103150</name>
</gene>
<reference evidence="2 3" key="1">
    <citation type="submission" date="2017-05" db="EMBL/GenBank/DDBJ databases">
        <authorList>
            <person name="Varghese N."/>
            <person name="Submissions S."/>
        </authorList>
    </citation>
    <scope>NUCLEOTIDE SEQUENCE [LARGE SCALE GENOMIC DNA]</scope>
    <source>
        <strain evidence="2 3">DSM 27040</strain>
    </source>
</reference>
<keyword evidence="3" id="KW-1185">Reference proteome</keyword>
<organism evidence="2 3">
    <name type="scientific">Saccharicrinis carchari</name>
    <dbReference type="NCBI Taxonomy" id="1168039"/>
    <lineage>
        <taxon>Bacteria</taxon>
        <taxon>Pseudomonadati</taxon>
        <taxon>Bacteroidota</taxon>
        <taxon>Bacteroidia</taxon>
        <taxon>Marinilabiliales</taxon>
        <taxon>Marinilabiliaceae</taxon>
        <taxon>Saccharicrinis</taxon>
    </lineage>
</organism>
<keyword evidence="1" id="KW-1133">Transmembrane helix</keyword>
<protein>
    <submittedName>
        <fullName evidence="2">Uncharacterized protein</fullName>
    </submittedName>
</protein>